<accession>A0ABS2GP46</accession>
<dbReference type="InterPro" id="IPR032466">
    <property type="entry name" value="Metal_Hydrolase"/>
</dbReference>
<keyword evidence="2" id="KW-1185">Reference proteome</keyword>
<evidence type="ECO:0000313" key="2">
    <source>
        <dbReference type="Proteomes" id="UP000724149"/>
    </source>
</evidence>
<gene>
    <name evidence="1" type="ORF">H9X81_07850</name>
</gene>
<sequence>MDLFDLHCDTITVCSSKNLELRRNDLHISLERLPAGSRWGQAFAIFVPDELRGEKAVEFFRENVRFFRAEMEKNADRIVQASDYKEIMQAFDDGKFAAILTVEGGAALGGQLEMLDELRNCGVRMLTLTWNGENELGSGSDTHKGLTPFGIEAVRRMEELGILVDVSHLNDEGFADLCKVATKPFIATHSNSRTICNHSRNLTDEQFCAIRDRGGLVGLNYYRYFIKEDGISKDIDDLLAHVRHFLSLGGEDILCCGSDFDGAEIPDYLNGLDRVENFRQALLDSGISPEITQKILFENARRFFEKNL</sequence>
<protein>
    <submittedName>
        <fullName evidence="1">Dipeptidase</fullName>
    </submittedName>
</protein>
<dbReference type="PROSITE" id="PS51365">
    <property type="entry name" value="RENAL_DIPEPTIDASE_2"/>
    <property type="match status" value="1"/>
</dbReference>
<organism evidence="1 2">
    <name type="scientific">Hydrogenoanaerobacterium saccharovorans</name>
    <dbReference type="NCBI Taxonomy" id="474960"/>
    <lineage>
        <taxon>Bacteria</taxon>
        <taxon>Bacillati</taxon>
        <taxon>Bacillota</taxon>
        <taxon>Clostridia</taxon>
        <taxon>Eubacteriales</taxon>
        <taxon>Oscillospiraceae</taxon>
        <taxon>Hydrogenoanaerobacterium</taxon>
    </lineage>
</organism>
<dbReference type="SUPFAM" id="SSF51556">
    <property type="entry name" value="Metallo-dependent hydrolases"/>
    <property type="match status" value="1"/>
</dbReference>
<dbReference type="RefSeq" id="WP_204721084.1">
    <property type="nucleotide sequence ID" value="NZ_JACSNR010000007.1"/>
</dbReference>
<name>A0ABS2GP46_9FIRM</name>
<dbReference type="Proteomes" id="UP000724149">
    <property type="component" value="Unassembled WGS sequence"/>
</dbReference>
<dbReference type="InterPro" id="IPR008257">
    <property type="entry name" value="Pept_M19"/>
</dbReference>
<dbReference type="Gene3D" id="3.20.20.140">
    <property type="entry name" value="Metal-dependent hydrolases"/>
    <property type="match status" value="1"/>
</dbReference>
<dbReference type="Pfam" id="PF01244">
    <property type="entry name" value="Peptidase_M19"/>
    <property type="match status" value="1"/>
</dbReference>
<comment type="caution">
    <text evidence="1">The sequence shown here is derived from an EMBL/GenBank/DDBJ whole genome shotgun (WGS) entry which is preliminary data.</text>
</comment>
<dbReference type="PANTHER" id="PTHR10443">
    <property type="entry name" value="MICROSOMAL DIPEPTIDASE"/>
    <property type="match status" value="1"/>
</dbReference>
<evidence type="ECO:0000313" key="1">
    <source>
        <dbReference type="EMBL" id="MBM6923598.1"/>
    </source>
</evidence>
<reference evidence="1 2" key="1">
    <citation type="journal article" date="2021" name="Sci. Rep.">
        <title>The distribution of antibiotic resistance genes in chicken gut microbiota commensals.</title>
        <authorList>
            <person name="Juricova H."/>
            <person name="Matiasovicova J."/>
            <person name="Kubasova T."/>
            <person name="Cejkova D."/>
            <person name="Rychlik I."/>
        </authorList>
    </citation>
    <scope>NUCLEOTIDE SEQUENCE [LARGE SCALE GENOMIC DNA]</scope>
    <source>
        <strain evidence="1 2">An564</strain>
    </source>
</reference>
<dbReference type="PANTHER" id="PTHR10443:SF12">
    <property type="entry name" value="DIPEPTIDASE"/>
    <property type="match status" value="1"/>
</dbReference>
<dbReference type="EMBL" id="JACSNR010000007">
    <property type="protein sequence ID" value="MBM6923598.1"/>
    <property type="molecule type" value="Genomic_DNA"/>
</dbReference>
<dbReference type="CDD" id="cd01301">
    <property type="entry name" value="rDP_like"/>
    <property type="match status" value="1"/>
</dbReference>
<proteinExistence type="predicted"/>